<dbReference type="EnsemblMetazoa" id="Aqu2.1.05264_001">
    <property type="protein sequence ID" value="Aqu2.1.05264_001"/>
    <property type="gene ID" value="Aqu2.1.05264"/>
</dbReference>
<dbReference type="AlphaFoldDB" id="A0A1X7SSY2"/>
<proteinExistence type="predicted"/>
<organism evidence="2">
    <name type="scientific">Amphimedon queenslandica</name>
    <name type="common">Sponge</name>
    <dbReference type="NCBI Taxonomy" id="400682"/>
    <lineage>
        <taxon>Eukaryota</taxon>
        <taxon>Metazoa</taxon>
        <taxon>Porifera</taxon>
        <taxon>Demospongiae</taxon>
        <taxon>Heteroscleromorpha</taxon>
        <taxon>Haplosclerida</taxon>
        <taxon>Niphatidae</taxon>
        <taxon>Amphimedon</taxon>
    </lineage>
</organism>
<feature type="region of interest" description="Disordered" evidence="1">
    <location>
        <begin position="1"/>
        <end position="22"/>
    </location>
</feature>
<evidence type="ECO:0000256" key="1">
    <source>
        <dbReference type="SAM" id="MobiDB-lite"/>
    </source>
</evidence>
<sequence>MHDDGSNVPVEVNPAYDRPNVQSNLNPTYFEVNWSNDANPAYGEVIQIHGNRSHVQTEVNPGY</sequence>
<name>A0A1X7SSY2_AMPQE</name>
<dbReference type="InParanoid" id="A0A1X7SSY2"/>
<reference evidence="2" key="1">
    <citation type="submission" date="2017-05" db="UniProtKB">
        <authorList>
            <consortium name="EnsemblMetazoa"/>
        </authorList>
    </citation>
    <scope>IDENTIFICATION</scope>
</reference>
<evidence type="ECO:0000313" key="2">
    <source>
        <dbReference type="EnsemblMetazoa" id="Aqu2.1.05264_001"/>
    </source>
</evidence>
<accession>A0A1X7SSY2</accession>
<protein>
    <submittedName>
        <fullName evidence="2">Uncharacterized protein</fullName>
    </submittedName>
</protein>